<reference evidence="1" key="1">
    <citation type="submission" date="2024-04" db="UniProtKB">
        <authorList>
            <consortium name="EnsemblMetazoa"/>
        </authorList>
    </citation>
    <scope>IDENTIFICATION</scope>
    <source>
        <strain evidence="1">EBRO</strain>
    </source>
</reference>
<dbReference type="EnsemblMetazoa" id="ENSAATROPT002743">
    <property type="protein sequence ID" value="ENSAATROPP002636"/>
    <property type="gene ID" value="ENSAATROPG002173"/>
</dbReference>
<proteinExistence type="predicted"/>
<evidence type="ECO:0000313" key="1">
    <source>
        <dbReference type="EnsemblMetazoa" id="ENSAATROPP002636"/>
    </source>
</evidence>
<organism evidence="1 2">
    <name type="scientific">Anopheles atroparvus</name>
    <name type="common">European mosquito</name>
    <dbReference type="NCBI Taxonomy" id="41427"/>
    <lineage>
        <taxon>Eukaryota</taxon>
        <taxon>Metazoa</taxon>
        <taxon>Ecdysozoa</taxon>
        <taxon>Arthropoda</taxon>
        <taxon>Hexapoda</taxon>
        <taxon>Insecta</taxon>
        <taxon>Pterygota</taxon>
        <taxon>Neoptera</taxon>
        <taxon>Endopterygota</taxon>
        <taxon>Diptera</taxon>
        <taxon>Nematocera</taxon>
        <taxon>Culicoidea</taxon>
        <taxon>Culicidae</taxon>
        <taxon>Anophelinae</taxon>
        <taxon>Anopheles</taxon>
    </lineage>
</organism>
<dbReference type="Proteomes" id="UP000075880">
    <property type="component" value="Unassembled WGS sequence"/>
</dbReference>
<sequence length="46" mass="5121">MVSWDAIQPNRATCSSPDSLVHHVANLTSPTVDRFLEYFNGIAPVY</sequence>
<evidence type="ECO:0000313" key="2">
    <source>
        <dbReference type="Proteomes" id="UP000075880"/>
    </source>
</evidence>
<name>A0AAG5CUS8_ANOAO</name>
<protein>
    <submittedName>
        <fullName evidence="1">Uncharacterized protein</fullName>
    </submittedName>
</protein>
<keyword evidence="2" id="KW-1185">Reference proteome</keyword>
<dbReference type="AlphaFoldDB" id="A0AAG5CUS8"/>
<accession>A0AAG5CUS8</accession>